<evidence type="ECO:0000313" key="4">
    <source>
        <dbReference type="Proteomes" id="UP000759537"/>
    </source>
</evidence>
<dbReference type="Gene3D" id="3.30.465.10">
    <property type="match status" value="1"/>
</dbReference>
<dbReference type="Gene3D" id="3.40.462.20">
    <property type="match status" value="1"/>
</dbReference>
<feature type="region of interest" description="Disordered" evidence="1">
    <location>
        <begin position="368"/>
        <end position="414"/>
    </location>
</feature>
<comment type="caution">
    <text evidence="3">The sequence shown here is derived from an EMBL/GenBank/DDBJ whole genome shotgun (WGS) entry which is preliminary data.</text>
</comment>
<evidence type="ECO:0000259" key="2">
    <source>
        <dbReference type="Pfam" id="PF08031"/>
    </source>
</evidence>
<dbReference type="OrthoDB" id="2151789at2759"/>
<dbReference type="AlphaFoldDB" id="A0A9P5JV24"/>
<evidence type="ECO:0000256" key="1">
    <source>
        <dbReference type="SAM" id="MobiDB-lite"/>
    </source>
</evidence>
<protein>
    <recommendedName>
        <fullName evidence="2">Berberine/berberine-like domain-containing protein</fullName>
    </recommendedName>
</protein>
<reference evidence="3" key="2">
    <citation type="journal article" date="2020" name="Nat. Commun.">
        <title>Large-scale genome sequencing of mycorrhizal fungi provides insights into the early evolution of symbiotic traits.</title>
        <authorList>
            <person name="Miyauchi S."/>
            <person name="Kiss E."/>
            <person name="Kuo A."/>
            <person name="Drula E."/>
            <person name="Kohler A."/>
            <person name="Sanchez-Garcia M."/>
            <person name="Morin E."/>
            <person name="Andreopoulos B."/>
            <person name="Barry K.W."/>
            <person name="Bonito G."/>
            <person name="Buee M."/>
            <person name="Carver A."/>
            <person name="Chen C."/>
            <person name="Cichocki N."/>
            <person name="Clum A."/>
            <person name="Culley D."/>
            <person name="Crous P.W."/>
            <person name="Fauchery L."/>
            <person name="Girlanda M."/>
            <person name="Hayes R.D."/>
            <person name="Keri Z."/>
            <person name="LaButti K."/>
            <person name="Lipzen A."/>
            <person name="Lombard V."/>
            <person name="Magnuson J."/>
            <person name="Maillard F."/>
            <person name="Murat C."/>
            <person name="Nolan M."/>
            <person name="Ohm R.A."/>
            <person name="Pangilinan J."/>
            <person name="Pereira M.F."/>
            <person name="Perotto S."/>
            <person name="Peter M."/>
            <person name="Pfister S."/>
            <person name="Riley R."/>
            <person name="Sitrit Y."/>
            <person name="Stielow J.B."/>
            <person name="Szollosi G."/>
            <person name="Zifcakova L."/>
            <person name="Stursova M."/>
            <person name="Spatafora J.W."/>
            <person name="Tedersoo L."/>
            <person name="Vaario L.M."/>
            <person name="Yamada A."/>
            <person name="Yan M."/>
            <person name="Wang P."/>
            <person name="Xu J."/>
            <person name="Bruns T."/>
            <person name="Baldrian P."/>
            <person name="Vilgalys R."/>
            <person name="Dunand C."/>
            <person name="Henrissat B."/>
            <person name="Grigoriev I.V."/>
            <person name="Hibbett D."/>
            <person name="Nagy L.G."/>
            <person name="Martin F.M."/>
        </authorList>
    </citation>
    <scope>NUCLEOTIDE SEQUENCE</scope>
    <source>
        <strain evidence="3">Prilba</strain>
    </source>
</reference>
<proteinExistence type="predicted"/>
<dbReference type="InterPro" id="IPR012951">
    <property type="entry name" value="BBE"/>
</dbReference>
<sequence>MYGFPLDRLWVMGYRGVWIMYPDSLQTKLVEQAPHGICRNFLAIPAAEGNVSTTSFSDFVQSLNPQPEFNGLRTFYNAAPVTQYSPAVFDAFVNQTKFWGAHLSTLDKNVTVISALEPFDKGLFSHGSGSAYPTLSSLLTLPSNGPTSHSIKQWPLRYATSLADGQNVSRAALYPNYALFGTPLEDMYGGNVERLQKIKAAVDPEDVMGLAGGMACGGRAMREPRRDPGWKVDHKDAGLAIVWRLEDTDLGRLSTNGIQLWTVITEVLAIHFNLMIVLMEIPPPVLTLPVADSEHGGKVLVGGDDMFACIEFSILGTGESGAASVQQPKPVVFNLPPCMKEEALNGYRKFWTKREVEIHATSKKGARTARDAFVSSSSQGRRLRPGRNRADRVRVRPTTGHQLDLPFPLLPGHA</sequence>
<dbReference type="Proteomes" id="UP000759537">
    <property type="component" value="Unassembled WGS sequence"/>
</dbReference>
<gene>
    <name evidence="3" type="ORF">DFH94DRAFT_686812</name>
</gene>
<keyword evidence="4" id="KW-1185">Reference proteome</keyword>
<dbReference type="EMBL" id="WHVB01000079">
    <property type="protein sequence ID" value="KAF8463039.1"/>
    <property type="molecule type" value="Genomic_DNA"/>
</dbReference>
<dbReference type="GO" id="GO:0050660">
    <property type="term" value="F:flavin adenine dinucleotide binding"/>
    <property type="evidence" value="ECO:0007669"/>
    <property type="project" value="InterPro"/>
</dbReference>
<evidence type="ECO:0000313" key="3">
    <source>
        <dbReference type="EMBL" id="KAF8463039.1"/>
    </source>
</evidence>
<dbReference type="GO" id="GO:0016491">
    <property type="term" value="F:oxidoreductase activity"/>
    <property type="evidence" value="ECO:0007669"/>
    <property type="project" value="InterPro"/>
</dbReference>
<accession>A0A9P5JV24</accession>
<organism evidence="3 4">
    <name type="scientific">Russula ochroleuca</name>
    <dbReference type="NCBI Taxonomy" id="152965"/>
    <lineage>
        <taxon>Eukaryota</taxon>
        <taxon>Fungi</taxon>
        <taxon>Dikarya</taxon>
        <taxon>Basidiomycota</taxon>
        <taxon>Agaricomycotina</taxon>
        <taxon>Agaricomycetes</taxon>
        <taxon>Russulales</taxon>
        <taxon>Russulaceae</taxon>
        <taxon>Russula</taxon>
    </lineage>
</organism>
<reference evidence="3" key="1">
    <citation type="submission" date="2019-10" db="EMBL/GenBank/DDBJ databases">
        <authorList>
            <consortium name="DOE Joint Genome Institute"/>
            <person name="Kuo A."/>
            <person name="Miyauchi S."/>
            <person name="Kiss E."/>
            <person name="Drula E."/>
            <person name="Kohler A."/>
            <person name="Sanchez-Garcia M."/>
            <person name="Andreopoulos B."/>
            <person name="Barry K.W."/>
            <person name="Bonito G."/>
            <person name="Buee M."/>
            <person name="Carver A."/>
            <person name="Chen C."/>
            <person name="Cichocki N."/>
            <person name="Clum A."/>
            <person name="Culley D."/>
            <person name="Crous P.W."/>
            <person name="Fauchery L."/>
            <person name="Girlanda M."/>
            <person name="Hayes R."/>
            <person name="Keri Z."/>
            <person name="LaButti K."/>
            <person name="Lipzen A."/>
            <person name="Lombard V."/>
            <person name="Magnuson J."/>
            <person name="Maillard F."/>
            <person name="Morin E."/>
            <person name="Murat C."/>
            <person name="Nolan M."/>
            <person name="Ohm R."/>
            <person name="Pangilinan J."/>
            <person name="Pereira M."/>
            <person name="Perotto S."/>
            <person name="Peter M."/>
            <person name="Riley R."/>
            <person name="Sitrit Y."/>
            <person name="Stielow B."/>
            <person name="Szollosi G."/>
            <person name="Zifcakova L."/>
            <person name="Stursova M."/>
            <person name="Spatafora J.W."/>
            <person name="Tedersoo L."/>
            <person name="Vaario L.-M."/>
            <person name="Yamada A."/>
            <person name="Yan M."/>
            <person name="Wang P."/>
            <person name="Xu J."/>
            <person name="Bruns T."/>
            <person name="Baldrian P."/>
            <person name="Vilgalys R."/>
            <person name="Henrissat B."/>
            <person name="Grigoriev I.V."/>
            <person name="Hibbett D."/>
            <person name="Nagy L.G."/>
            <person name="Martin F.M."/>
        </authorList>
    </citation>
    <scope>NUCLEOTIDE SEQUENCE</scope>
    <source>
        <strain evidence="3">Prilba</strain>
    </source>
</reference>
<dbReference type="InterPro" id="IPR016169">
    <property type="entry name" value="FAD-bd_PCMH_sub2"/>
</dbReference>
<name>A0A9P5JV24_9AGAM</name>
<feature type="domain" description="Berberine/berberine-like" evidence="2">
    <location>
        <begin position="185"/>
        <end position="207"/>
    </location>
</feature>
<dbReference type="Pfam" id="PF08031">
    <property type="entry name" value="BBE"/>
    <property type="match status" value="1"/>
</dbReference>